<sequence length="242" mass="26582">MPGGRLTRQDREGIADGLADGLTYTEIAARLDRPLSTVTREVSRNGGPDGYRADQAQQATQDRARRSRPGRQSSADTGPARRVADPDAVQELEDRFTDVMVGTGLSRMAARVLSALYLTDSGSLSAAELVERLKVSPASVSKAIGQLEQQELLRRERDSHHRRERYVIDADAWFRGWTASARQNSALADFAHEGAETLGAASPAGGRLNDIGDFFQHVGQAMLHAAEQWRQDRTARRTTEEL</sequence>
<feature type="region of interest" description="Disordered" evidence="1">
    <location>
        <begin position="33"/>
        <end position="88"/>
    </location>
</feature>
<dbReference type="Pfam" id="PF12802">
    <property type="entry name" value="MarR_2"/>
    <property type="match status" value="1"/>
</dbReference>
<evidence type="ECO:0000313" key="4">
    <source>
        <dbReference type="EMBL" id="WOX20001.1"/>
    </source>
</evidence>
<accession>A0ABZ0LLF2</accession>
<dbReference type="SUPFAM" id="SSF46785">
    <property type="entry name" value="Winged helix' DNA-binding domain"/>
    <property type="match status" value="1"/>
</dbReference>
<dbReference type="PANTHER" id="PTHR10948">
    <property type="entry name" value="TRANSPOSASE"/>
    <property type="match status" value="1"/>
</dbReference>
<dbReference type="InterPro" id="IPR051917">
    <property type="entry name" value="Transposase-Integrase"/>
</dbReference>
<feature type="domain" description="Transposase IS30-like HTH" evidence="3">
    <location>
        <begin position="5"/>
        <end position="45"/>
    </location>
</feature>
<dbReference type="Gene3D" id="1.10.10.10">
    <property type="entry name" value="Winged helix-like DNA-binding domain superfamily/Winged helix DNA-binding domain"/>
    <property type="match status" value="1"/>
</dbReference>
<dbReference type="InterPro" id="IPR036390">
    <property type="entry name" value="WH_DNA-bd_sf"/>
</dbReference>
<dbReference type="Proteomes" id="UP001301731">
    <property type="component" value="Chromosome"/>
</dbReference>
<gene>
    <name evidence="4" type="ORF">R2D22_00735</name>
</gene>
<dbReference type="EMBL" id="CP137573">
    <property type="protein sequence ID" value="WOX20001.1"/>
    <property type="molecule type" value="Genomic_DNA"/>
</dbReference>
<feature type="domain" description="HTH marR-type" evidence="2">
    <location>
        <begin position="104"/>
        <end position="164"/>
    </location>
</feature>
<keyword evidence="5" id="KW-1185">Reference proteome</keyword>
<dbReference type="InterPro" id="IPR000835">
    <property type="entry name" value="HTH_MarR-typ"/>
</dbReference>
<dbReference type="RefSeq" id="WP_318100130.1">
    <property type="nucleotide sequence ID" value="NZ_CP137573.1"/>
</dbReference>
<dbReference type="CDD" id="cd00090">
    <property type="entry name" value="HTH_ARSR"/>
    <property type="match status" value="1"/>
</dbReference>
<dbReference type="InterPro" id="IPR011991">
    <property type="entry name" value="ArsR-like_HTH"/>
</dbReference>
<dbReference type="InterPro" id="IPR036388">
    <property type="entry name" value="WH-like_DNA-bd_sf"/>
</dbReference>
<reference evidence="4 5" key="1">
    <citation type="submission" date="2023-10" db="EMBL/GenBank/DDBJ databases">
        <title>The genome sequence of Streptomyces sp. HUAS YS2.</title>
        <authorList>
            <person name="Mo P."/>
        </authorList>
    </citation>
    <scope>NUCLEOTIDE SEQUENCE [LARGE SCALE GENOMIC DNA]</scope>
    <source>
        <strain evidence="4 5">HUAS YS2</strain>
    </source>
</reference>
<organism evidence="4 5">
    <name type="scientific">Streptomyces solicathayae</name>
    <dbReference type="NCBI Taxonomy" id="3081768"/>
    <lineage>
        <taxon>Bacteria</taxon>
        <taxon>Bacillati</taxon>
        <taxon>Actinomycetota</taxon>
        <taxon>Actinomycetes</taxon>
        <taxon>Kitasatosporales</taxon>
        <taxon>Streptomycetaceae</taxon>
        <taxon>Streptomyces</taxon>
    </lineage>
</organism>
<evidence type="ECO:0000259" key="3">
    <source>
        <dbReference type="Pfam" id="PF13936"/>
    </source>
</evidence>
<protein>
    <submittedName>
        <fullName evidence="4">MarR family transcriptional regulator</fullName>
    </submittedName>
</protein>
<dbReference type="PANTHER" id="PTHR10948:SF23">
    <property type="entry name" value="TRANSPOSASE INSI FOR INSERTION SEQUENCE ELEMENT IS30A-RELATED"/>
    <property type="match status" value="1"/>
</dbReference>
<evidence type="ECO:0000256" key="1">
    <source>
        <dbReference type="SAM" id="MobiDB-lite"/>
    </source>
</evidence>
<dbReference type="InterPro" id="IPR025246">
    <property type="entry name" value="IS30-like_HTH"/>
</dbReference>
<evidence type="ECO:0000313" key="5">
    <source>
        <dbReference type="Proteomes" id="UP001301731"/>
    </source>
</evidence>
<evidence type="ECO:0000259" key="2">
    <source>
        <dbReference type="Pfam" id="PF12802"/>
    </source>
</evidence>
<proteinExistence type="predicted"/>
<dbReference type="Pfam" id="PF13936">
    <property type="entry name" value="HTH_38"/>
    <property type="match status" value="1"/>
</dbReference>
<name>A0ABZ0LLF2_9ACTN</name>